<evidence type="ECO:0000259" key="1">
    <source>
        <dbReference type="Pfam" id="PF13474"/>
    </source>
</evidence>
<evidence type="ECO:0000313" key="2">
    <source>
        <dbReference type="EMBL" id="TWT35979.1"/>
    </source>
</evidence>
<accession>A0A5C5VDK2</accession>
<dbReference type="EMBL" id="SIHJ01000001">
    <property type="protein sequence ID" value="TWT35979.1"/>
    <property type="molecule type" value="Genomic_DNA"/>
</dbReference>
<dbReference type="OrthoDB" id="9812295at2"/>
<dbReference type="SUPFAM" id="SSF54427">
    <property type="entry name" value="NTF2-like"/>
    <property type="match status" value="1"/>
</dbReference>
<protein>
    <recommendedName>
        <fullName evidence="1">SnoaL-like domain-containing protein</fullName>
    </recommendedName>
</protein>
<organism evidence="2 3">
    <name type="scientific">Posidoniimonas corsicana</name>
    <dbReference type="NCBI Taxonomy" id="1938618"/>
    <lineage>
        <taxon>Bacteria</taxon>
        <taxon>Pseudomonadati</taxon>
        <taxon>Planctomycetota</taxon>
        <taxon>Planctomycetia</taxon>
        <taxon>Pirellulales</taxon>
        <taxon>Lacipirellulaceae</taxon>
        <taxon>Posidoniimonas</taxon>
    </lineage>
</organism>
<gene>
    <name evidence="2" type="ORF">KOR34_08760</name>
</gene>
<dbReference type="InterPro" id="IPR032710">
    <property type="entry name" value="NTF2-like_dom_sf"/>
</dbReference>
<dbReference type="Pfam" id="PF13474">
    <property type="entry name" value="SnoaL_3"/>
    <property type="match status" value="1"/>
</dbReference>
<proteinExistence type="predicted"/>
<comment type="caution">
    <text evidence="2">The sequence shown here is derived from an EMBL/GenBank/DDBJ whole genome shotgun (WGS) entry which is preliminary data.</text>
</comment>
<evidence type="ECO:0000313" key="3">
    <source>
        <dbReference type="Proteomes" id="UP000316714"/>
    </source>
</evidence>
<sequence>MDHAHNDVDCSPEFASPVPAGADSLADRLPSDAGLSISERIDAWLHTLQRRDTLRLTMMYADQVSGYASSLPWDSLRMSEVRRAWELRLSQTRGLLQTEVVDLQHHESGQIGFAHFLLILSSDAQESFDTQTLRVTLGFRRQDSAWQIVLEHITDSQEFIPDQEWVVSCPDTEK</sequence>
<dbReference type="Proteomes" id="UP000316714">
    <property type="component" value="Unassembled WGS sequence"/>
</dbReference>
<dbReference type="AlphaFoldDB" id="A0A5C5VDK2"/>
<dbReference type="RefSeq" id="WP_146562536.1">
    <property type="nucleotide sequence ID" value="NZ_SIHJ01000001.1"/>
</dbReference>
<dbReference type="Gene3D" id="3.10.450.50">
    <property type="match status" value="1"/>
</dbReference>
<feature type="domain" description="SnoaL-like" evidence="1">
    <location>
        <begin position="37"/>
        <end position="152"/>
    </location>
</feature>
<name>A0A5C5VDK2_9BACT</name>
<dbReference type="InterPro" id="IPR037401">
    <property type="entry name" value="SnoaL-like"/>
</dbReference>
<reference evidence="2 3" key="1">
    <citation type="submission" date="2019-02" db="EMBL/GenBank/DDBJ databases">
        <title>Deep-cultivation of Planctomycetes and their phenomic and genomic characterization uncovers novel biology.</title>
        <authorList>
            <person name="Wiegand S."/>
            <person name="Jogler M."/>
            <person name="Boedeker C."/>
            <person name="Pinto D."/>
            <person name="Vollmers J."/>
            <person name="Rivas-Marin E."/>
            <person name="Kohn T."/>
            <person name="Peeters S.H."/>
            <person name="Heuer A."/>
            <person name="Rast P."/>
            <person name="Oberbeckmann S."/>
            <person name="Bunk B."/>
            <person name="Jeske O."/>
            <person name="Meyerdierks A."/>
            <person name="Storesund J.E."/>
            <person name="Kallscheuer N."/>
            <person name="Luecker S."/>
            <person name="Lage O.M."/>
            <person name="Pohl T."/>
            <person name="Merkel B.J."/>
            <person name="Hornburger P."/>
            <person name="Mueller R.-W."/>
            <person name="Bruemmer F."/>
            <person name="Labrenz M."/>
            <person name="Spormann A.M."/>
            <person name="Op Den Camp H."/>
            <person name="Overmann J."/>
            <person name="Amann R."/>
            <person name="Jetten M.S.M."/>
            <person name="Mascher T."/>
            <person name="Medema M.H."/>
            <person name="Devos D.P."/>
            <person name="Kaster A.-K."/>
            <person name="Ovreas L."/>
            <person name="Rohde M."/>
            <person name="Galperin M.Y."/>
            <person name="Jogler C."/>
        </authorList>
    </citation>
    <scope>NUCLEOTIDE SEQUENCE [LARGE SCALE GENOMIC DNA]</scope>
    <source>
        <strain evidence="2 3">KOR34</strain>
    </source>
</reference>
<keyword evidence="3" id="KW-1185">Reference proteome</keyword>